<comment type="similarity">
    <text evidence="1 6">Belongs to the sigma-70 factor family. ECF subfamily.</text>
</comment>
<evidence type="ECO:0000256" key="6">
    <source>
        <dbReference type="RuleBase" id="RU000716"/>
    </source>
</evidence>
<dbReference type="InterPro" id="IPR000838">
    <property type="entry name" value="RNA_pol_sigma70_ECF_CS"/>
</dbReference>
<evidence type="ECO:0000256" key="7">
    <source>
        <dbReference type="SAM" id="MobiDB-lite"/>
    </source>
</evidence>
<evidence type="ECO:0000259" key="9">
    <source>
        <dbReference type="Pfam" id="PF08281"/>
    </source>
</evidence>
<evidence type="ECO:0000256" key="4">
    <source>
        <dbReference type="ARBA" id="ARBA00023125"/>
    </source>
</evidence>
<keyword evidence="5 6" id="KW-0804">Transcription</keyword>
<dbReference type="InterPro" id="IPR013249">
    <property type="entry name" value="RNA_pol_sigma70_r4_t2"/>
</dbReference>
<keyword evidence="2 6" id="KW-0805">Transcription regulation</keyword>
<feature type="domain" description="RNA polymerase sigma factor 70 region 4 type 2" evidence="9">
    <location>
        <begin position="130"/>
        <end position="181"/>
    </location>
</feature>
<gene>
    <name evidence="10" type="ORF">QWZ18_15740</name>
</gene>
<evidence type="ECO:0000313" key="10">
    <source>
        <dbReference type="EMBL" id="MDN3572075.1"/>
    </source>
</evidence>
<dbReference type="InterPro" id="IPR036388">
    <property type="entry name" value="WH-like_DNA-bd_sf"/>
</dbReference>
<dbReference type="PROSITE" id="PS01063">
    <property type="entry name" value="SIGMA70_ECF"/>
    <property type="match status" value="1"/>
</dbReference>
<dbReference type="InterPro" id="IPR013325">
    <property type="entry name" value="RNA_pol_sigma_r2"/>
</dbReference>
<evidence type="ECO:0000259" key="8">
    <source>
        <dbReference type="Pfam" id="PF04542"/>
    </source>
</evidence>
<sequence length="206" mass="22403">MTLMLHAAPTGSGSEPAPMNAPVDVPSGADAEMRDLLLAAIPALRAFAFSLTYDLDRSDDLVQDTLVRAWINAASFRRGSNLTAWLFTILRNLFYSEQRKRKREVEDADGVHAGRLTTLPEQEVRMEMAQFQSALNRLPAAQREALVLVGAQSFTYEEAAAICGVAVGTIKSRVSRARLRLIEVLGMNGTDDIGPDAQTRAALDGT</sequence>
<keyword evidence="4 6" id="KW-0238">DNA-binding</keyword>
<dbReference type="InterPro" id="IPR013324">
    <property type="entry name" value="RNA_pol_sigma_r3/r4-like"/>
</dbReference>
<dbReference type="NCBIfam" id="TIGR02937">
    <property type="entry name" value="sigma70-ECF"/>
    <property type="match status" value="1"/>
</dbReference>
<feature type="region of interest" description="Disordered" evidence="7">
    <location>
        <begin position="1"/>
        <end position="20"/>
    </location>
</feature>
<name>A0ABT8ARK4_9HYPH</name>
<dbReference type="InterPro" id="IPR007627">
    <property type="entry name" value="RNA_pol_sigma70_r2"/>
</dbReference>
<dbReference type="PANTHER" id="PTHR43133:SF25">
    <property type="entry name" value="RNA POLYMERASE SIGMA FACTOR RFAY-RELATED"/>
    <property type="match status" value="1"/>
</dbReference>
<evidence type="ECO:0000256" key="1">
    <source>
        <dbReference type="ARBA" id="ARBA00010641"/>
    </source>
</evidence>
<evidence type="ECO:0000256" key="3">
    <source>
        <dbReference type="ARBA" id="ARBA00023082"/>
    </source>
</evidence>
<keyword evidence="11" id="KW-1185">Reference proteome</keyword>
<evidence type="ECO:0000256" key="2">
    <source>
        <dbReference type="ARBA" id="ARBA00023015"/>
    </source>
</evidence>
<proteinExistence type="inferred from homology"/>
<dbReference type="PANTHER" id="PTHR43133">
    <property type="entry name" value="RNA POLYMERASE ECF-TYPE SIGMA FACTO"/>
    <property type="match status" value="1"/>
</dbReference>
<dbReference type="SUPFAM" id="SSF88946">
    <property type="entry name" value="Sigma2 domain of RNA polymerase sigma factors"/>
    <property type="match status" value="1"/>
</dbReference>
<dbReference type="NCBIfam" id="NF009199">
    <property type="entry name" value="PRK12547.1"/>
    <property type="match status" value="1"/>
</dbReference>
<dbReference type="RefSeq" id="WP_238287085.1">
    <property type="nucleotide sequence ID" value="NZ_BPQS01000008.1"/>
</dbReference>
<dbReference type="Gene3D" id="1.10.10.10">
    <property type="entry name" value="Winged helix-like DNA-binding domain superfamily/Winged helix DNA-binding domain"/>
    <property type="match status" value="1"/>
</dbReference>
<protein>
    <recommendedName>
        <fullName evidence="6">RNA polymerase sigma factor</fullName>
    </recommendedName>
</protein>
<dbReference type="SUPFAM" id="SSF88659">
    <property type="entry name" value="Sigma3 and sigma4 domains of RNA polymerase sigma factors"/>
    <property type="match status" value="1"/>
</dbReference>
<dbReference type="Gene3D" id="1.10.1740.10">
    <property type="match status" value="1"/>
</dbReference>
<dbReference type="Proteomes" id="UP001244297">
    <property type="component" value="Unassembled WGS sequence"/>
</dbReference>
<accession>A0ABT8ARK4</accession>
<dbReference type="Pfam" id="PF04542">
    <property type="entry name" value="Sigma70_r2"/>
    <property type="match status" value="1"/>
</dbReference>
<dbReference type="CDD" id="cd06171">
    <property type="entry name" value="Sigma70_r4"/>
    <property type="match status" value="1"/>
</dbReference>
<evidence type="ECO:0000256" key="5">
    <source>
        <dbReference type="ARBA" id="ARBA00023163"/>
    </source>
</evidence>
<dbReference type="InterPro" id="IPR014284">
    <property type="entry name" value="RNA_pol_sigma-70_dom"/>
</dbReference>
<dbReference type="Pfam" id="PF08281">
    <property type="entry name" value="Sigma70_r4_2"/>
    <property type="match status" value="1"/>
</dbReference>
<evidence type="ECO:0000313" key="11">
    <source>
        <dbReference type="Proteomes" id="UP001244297"/>
    </source>
</evidence>
<keyword evidence="3 6" id="KW-0731">Sigma factor</keyword>
<comment type="caution">
    <text evidence="10">The sequence shown here is derived from an EMBL/GenBank/DDBJ whole genome shotgun (WGS) entry which is preliminary data.</text>
</comment>
<dbReference type="InterPro" id="IPR039425">
    <property type="entry name" value="RNA_pol_sigma-70-like"/>
</dbReference>
<organism evidence="10 11">
    <name type="scientific">Methylobacterium longum</name>
    <dbReference type="NCBI Taxonomy" id="767694"/>
    <lineage>
        <taxon>Bacteria</taxon>
        <taxon>Pseudomonadati</taxon>
        <taxon>Pseudomonadota</taxon>
        <taxon>Alphaproteobacteria</taxon>
        <taxon>Hyphomicrobiales</taxon>
        <taxon>Methylobacteriaceae</taxon>
        <taxon>Methylobacterium</taxon>
    </lineage>
</organism>
<feature type="domain" description="RNA polymerase sigma-70 region 2" evidence="8">
    <location>
        <begin position="41"/>
        <end position="103"/>
    </location>
</feature>
<reference evidence="11" key="1">
    <citation type="journal article" date="2019" name="Int. J. Syst. Evol. Microbiol.">
        <title>The Global Catalogue of Microorganisms (GCM) 10K type strain sequencing project: providing services to taxonomists for standard genome sequencing and annotation.</title>
        <authorList>
            <consortium name="The Broad Institute Genomics Platform"/>
            <consortium name="The Broad Institute Genome Sequencing Center for Infectious Disease"/>
            <person name="Wu L."/>
            <person name="Ma J."/>
        </authorList>
    </citation>
    <scope>NUCLEOTIDE SEQUENCE [LARGE SCALE GENOMIC DNA]</scope>
    <source>
        <strain evidence="11">CECT 7806</strain>
    </source>
</reference>
<dbReference type="EMBL" id="JAUFPT010000054">
    <property type="protein sequence ID" value="MDN3572075.1"/>
    <property type="molecule type" value="Genomic_DNA"/>
</dbReference>